<dbReference type="GO" id="GO:0045159">
    <property type="term" value="F:myosin II binding"/>
    <property type="evidence" value="ECO:0007669"/>
    <property type="project" value="TreeGrafter"/>
</dbReference>
<dbReference type="Pfam" id="PF00400">
    <property type="entry name" value="WD40"/>
    <property type="match status" value="1"/>
</dbReference>
<evidence type="ECO:0000313" key="6">
    <source>
        <dbReference type="Proteomes" id="UP000594263"/>
    </source>
</evidence>
<keyword evidence="6" id="KW-1185">Reference proteome</keyword>
<dbReference type="AlphaFoldDB" id="A0A7N0UCX0"/>
<dbReference type="Gene3D" id="2.130.10.10">
    <property type="entry name" value="YVTN repeat-like/Quinoprotein amine dehydrogenase"/>
    <property type="match status" value="3"/>
</dbReference>
<dbReference type="GO" id="GO:0005886">
    <property type="term" value="C:plasma membrane"/>
    <property type="evidence" value="ECO:0007669"/>
    <property type="project" value="TreeGrafter"/>
</dbReference>
<dbReference type="Gramene" id="Kaladp0059s0030.1.v1.1">
    <property type="protein sequence ID" value="Kaladp0059s0030.1.v1.1"/>
    <property type="gene ID" value="Kaladp0059s0030.v1.1"/>
</dbReference>
<reference evidence="5" key="1">
    <citation type="submission" date="2021-01" db="UniProtKB">
        <authorList>
            <consortium name="EnsemblPlants"/>
        </authorList>
    </citation>
    <scope>IDENTIFICATION</scope>
</reference>
<feature type="repeat" description="WD" evidence="3">
    <location>
        <begin position="89"/>
        <end position="120"/>
    </location>
</feature>
<name>A0A7N0UCX0_KALFE</name>
<dbReference type="SUPFAM" id="SSF50978">
    <property type="entry name" value="WD40 repeat-like"/>
    <property type="match status" value="2"/>
</dbReference>
<dbReference type="PANTHER" id="PTHR10241">
    <property type="entry name" value="LETHAL 2 GIANT LARVAE PROTEIN"/>
    <property type="match status" value="1"/>
</dbReference>
<keyword evidence="3" id="KW-0853">WD repeat</keyword>
<dbReference type="PANTHER" id="PTHR10241:SF38">
    <property type="entry name" value="TRANSDUCIN FAMILY PROTEIN _ WD-40 REPEAT FAMILY PROTEIN"/>
    <property type="match status" value="1"/>
</dbReference>
<evidence type="ECO:0000313" key="5">
    <source>
        <dbReference type="EnsemblPlants" id="Kaladp0059s0030.1.v1.1"/>
    </source>
</evidence>
<dbReference type="GO" id="GO:0019905">
    <property type="term" value="F:syntaxin binding"/>
    <property type="evidence" value="ECO:0007669"/>
    <property type="project" value="TreeGrafter"/>
</dbReference>
<dbReference type="EnsemblPlants" id="Kaladp0059s0030.1.v1.1">
    <property type="protein sequence ID" value="Kaladp0059s0030.1.v1.1"/>
    <property type="gene ID" value="Kaladp0059s0030.v1.1"/>
</dbReference>
<accession>A0A7N0UCX0</accession>
<dbReference type="InterPro" id="IPR015943">
    <property type="entry name" value="WD40/YVTN_repeat-like_dom_sf"/>
</dbReference>
<dbReference type="Proteomes" id="UP000594263">
    <property type="component" value="Unplaced"/>
</dbReference>
<evidence type="ECO:0000256" key="1">
    <source>
        <dbReference type="ARBA" id="ARBA00008070"/>
    </source>
</evidence>
<dbReference type="GO" id="GO:0006887">
    <property type="term" value="P:exocytosis"/>
    <property type="evidence" value="ECO:0007669"/>
    <property type="project" value="UniProtKB-KW"/>
</dbReference>
<evidence type="ECO:0000256" key="2">
    <source>
        <dbReference type="ARBA" id="ARBA00022483"/>
    </source>
</evidence>
<dbReference type="SMART" id="SM00320">
    <property type="entry name" value="WD40"/>
    <property type="match status" value="7"/>
</dbReference>
<feature type="region of interest" description="Disordered" evidence="4">
    <location>
        <begin position="741"/>
        <end position="770"/>
    </location>
</feature>
<feature type="compositionally biased region" description="Polar residues" evidence="4">
    <location>
        <begin position="755"/>
        <end position="764"/>
    </location>
</feature>
<dbReference type="OMA" id="GMEKSMS"/>
<comment type="similarity">
    <text evidence="1">Belongs to the WD repeat L(2)GL family.</text>
</comment>
<evidence type="ECO:0000256" key="4">
    <source>
        <dbReference type="SAM" id="MobiDB-lite"/>
    </source>
</evidence>
<feature type="region of interest" description="Disordered" evidence="4">
    <location>
        <begin position="1"/>
        <end position="23"/>
    </location>
</feature>
<dbReference type="GO" id="GO:0009555">
    <property type="term" value="P:pollen development"/>
    <property type="evidence" value="ECO:0007669"/>
    <property type="project" value="EnsemblPlants"/>
</dbReference>
<dbReference type="GO" id="GO:0006893">
    <property type="term" value="P:Golgi to plasma membrane transport"/>
    <property type="evidence" value="ECO:0007669"/>
    <property type="project" value="TreeGrafter"/>
</dbReference>
<dbReference type="PROSITE" id="PS50082">
    <property type="entry name" value="WD_REPEATS_2"/>
    <property type="match status" value="1"/>
</dbReference>
<evidence type="ECO:0000256" key="3">
    <source>
        <dbReference type="PROSITE-ProRule" id="PRU00221"/>
    </source>
</evidence>
<protein>
    <submittedName>
        <fullName evidence="5">Uncharacterized protein</fullName>
    </submittedName>
</protein>
<organism evidence="5 6">
    <name type="scientific">Kalanchoe fedtschenkoi</name>
    <name type="common">Lavender scallops</name>
    <name type="synonym">South American air plant</name>
    <dbReference type="NCBI Taxonomy" id="63787"/>
    <lineage>
        <taxon>Eukaryota</taxon>
        <taxon>Viridiplantae</taxon>
        <taxon>Streptophyta</taxon>
        <taxon>Embryophyta</taxon>
        <taxon>Tracheophyta</taxon>
        <taxon>Spermatophyta</taxon>
        <taxon>Magnoliopsida</taxon>
        <taxon>eudicotyledons</taxon>
        <taxon>Gunneridae</taxon>
        <taxon>Pentapetalae</taxon>
        <taxon>Saxifragales</taxon>
        <taxon>Crassulaceae</taxon>
        <taxon>Kalanchoe</taxon>
    </lineage>
</organism>
<dbReference type="InterPro" id="IPR001680">
    <property type="entry name" value="WD40_rpt"/>
</dbReference>
<dbReference type="InterPro" id="IPR036322">
    <property type="entry name" value="WD40_repeat_dom_sf"/>
</dbReference>
<keyword evidence="2" id="KW-0268">Exocytosis</keyword>
<sequence>MFKKLFHKHGAEKPHPGEGNMPRNKLTAADLDPRIVVHYGIPSTASVLAFDRIQRLLAVATLDGRIKIIGGDNIEVLLVSPKQLPFKYLEFLQNQGLLISVSNENDVQVWDLKNREIASTLQWECNVTAFSVMLGTQYMYIGDELGVVSVVKYDILEGKILQLPYHLPPDFIAEKAEIELLDHHPVVGLLLQPGPHGNRLLVAYDNGVIVLWDVLEAQVVIVRGNKDLQLIDESVDPVVNISNNKKPGSPVPSSHEQVEKEITSLCWASSNGSVLAVGYVDGDIMLWNLSSSAHNKDQQSLKSSNKVVKLQLASGDRRLPVIVLHWSADISLNDNGGLLFVYGGDEIGSDEVLTILRLDWSSGLESLKCVGRVDLTLNGSFADMRLMSKSGATESSNCSLCVLTNPGQLHIYDDIYSSSILSEQDNKRLGHSVPFRTAVPTMEPLLTVGQLHSVNAVEKSSASLAEAIPAVNVQKVHNSDIGSTMWPLTGGVPSQLSVEENQIKRVYIGGYHDGSVRIWNATYPSLFPIYMLLPKLGDAQIEGLTSPVSALDFCSTSSRIIAGNESGLVWLYKLVDCSNENSVHLVLEDKHEVINPQQAGDSKCIAVFSLLKSPVCTLKFLSFGLKAAAGYESGQVALLDLGSFTVLLLTEILSSPSSPIISINSSFFSKDHNKRCSLEDSESEISNDVGVEKLILLTKNANVVVLDTSNGSINNTWCVNPKGNSTAISMHFLESTSTEVLSSPKSNKSEHQHQDQGSSPTNDRTSTETEVTEKKINDSLLLFSCDNSLVLSHIDSLFQEEPHYIRKIKLVNPCCWTMVFEENCEKRGIALLYQTGVFEISYVFLLFSYLFNLSDSNLVL</sequence>
<proteinExistence type="inferred from homology"/>
<dbReference type="GO" id="GO:0005770">
    <property type="term" value="C:late endosome"/>
    <property type="evidence" value="ECO:0007669"/>
    <property type="project" value="EnsemblPlants"/>
</dbReference>
<dbReference type="GO" id="GO:0005096">
    <property type="term" value="F:GTPase activator activity"/>
    <property type="evidence" value="ECO:0007669"/>
    <property type="project" value="TreeGrafter"/>
</dbReference>
<dbReference type="GO" id="GO:0005802">
    <property type="term" value="C:trans-Golgi network"/>
    <property type="evidence" value="ECO:0007669"/>
    <property type="project" value="EnsemblPlants"/>
</dbReference>